<dbReference type="OrthoDB" id="407010at2759"/>
<feature type="compositionally biased region" description="Low complexity" evidence="7">
    <location>
        <begin position="522"/>
        <end position="557"/>
    </location>
</feature>
<proteinExistence type="inferred from homology"/>
<reference evidence="9 10" key="1">
    <citation type="submission" date="2016-10" db="EMBL/GenBank/DDBJ databases">
        <title>Draft genome sequence of Coniochaeta ligniaria NRRL30616, a lignocellulolytic fungus for bioabatement of inhibitors in plant biomass hydrolysates.</title>
        <authorList>
            <consortium name="DOE Joint Genome Institute"/>
            <person name="Jimenez D.J."/>
            <person name="Hector R.E."/>
            <person name="Riley R."/>
            <person name="Sun H."/>
            <person name="Grigoriev I.V."/>
            <person name="Van Elsas J.D."/>
            <person name="Nichols N.N."/>
        </authorList>
    </citation>
    <scope>NUCLEOTIDE SEQUENCE [LARGE SCALE GENOMIC DNA]</scope>
    <source>
        <strain evidence="9 10">NRRL 30616</strain>
    </source>
</reference>
<sequence>MSYPLPHNKVSADSTFSGHWPPTPSDFRLACEECHKRKIGCRQSRDATRRCCDACHINHRQCLFSLKHQVGRPRKATGAQGTSKRTRTPSLSSSLSFYEAGVPAISSHREQYLELDPFRPASLPVWAHRVFSPPGTCETNSNHVTSQNTMHTVGDCWVTDNEAQPWLEATAHIPESTTTPTSPPLRMTPLDDHGSPSEDYFGSIVTSMFPMRSSPAAFDTTRSPQAAHGGRGPSLASTATSPSPESDTTLLIQRTEVDSTRGAVKSSVRSDNDPFPTGRDHTQDFAESMRLCTEIHQRSQARPLNLLRHADQEQLSVVLQTVNELGHMALLLRRELSAGDATSHDHHQCIIMQVAVDKAVEIAAALIQFNLDANNSRFENSQATEVVAAANSEDQTTAARGIQELPFGAEVCDVSLERPRFRPTADKTQPGQSNLYLESVLSLFRLDYSLTQFRLFVSGHSYCQQLTSSASQWDKCPVGSERSLARIDNVRELCRTLSDKLHSLWNVSNSNTSPAPETTSHSNTNPITSVPTSSNPTTSAVTRSNTASSSTTPSSVSTAGASTYGAFYNGFDYEEWPNEAGFEGLTEHRGPVELEVKGTIPTWAAGSLYRTGPNGHTIETADNKTFSFKHWFDGLAHVHRFDIIPTTRDTGQNVRVQYSSRFQSEELVRQIKATGTMKAASFGQRTDPCIGIFSKVMSFFHISEPSTNIGVTVQSNAGLQQTVGHRSTPGIFIGTDTARLSELDPETLKPLGPTSHERIHPSLKGPIGPAHPCVDPITGDYFSFNIDLSLDATYRVFQISNKTGQVKILATFTAKACFIHSLFITPSYLVICMPIAYYHGVAVLWHHNLVEALEPFDEKQTCRWIVIDRHHGQGIVGEFRSPACFFFHSTNAWEEENGDVICEMVKFRNRAIIDAFYYDVLTNEDNKGEKFWTSPQNLLDANSHLVRSRLRKSEFSSSGRGDRTGLRKSTVLPWVKDEMGIPGPHSGDFGVIHPDYVCRKHRYVWSCSSVARSTLFDCIIKTDTQTREVIRWAGQTAHTPSEPIFIPRPATTGDLANVREEDDGVLLSVVLDGKNRTSYLLCLDAKSMEELGRAECEFAVGITFHGKHMKSSSSSVAKDP</sequence>
<dbReference type="GO" id="GO:0016121">
    <property type="term" value="P:carotene catabolic process"/>
    <property type="evidence" value="ECO:0007669"/>
    <property type="project" value="TreeGrafter"/>
</dbReference>
<evidence type="ECO:0000313" key="9">
    <source>
        <dbReference type="EMBL" id="OIW35582.1"/>
    </source>
</evidence>
<dbReference type="PANTHER" id="PTHR10543:SF24">
    <property type="entry name" value="CAROTENOID ISOMEROOXYGENASE"/>
    <property type="match status" value="1"/>
</dbReference>
<dbReference type="GO" id="GO:0008270">
    <property type="term" value="F:zinc ion binding"/>
    <property type="evidence" value="ECO:0007669"/>
    <property type="project" value="InterPro"/>
</dbReference>
<feature type="region of interest" description="Disordered" evidence="7">
    <location>
        <begin position="215"/>
        <end position="282"/>
    </location>
</feature>
<feature type="binding site" evidence="6">
    <location>
        <position position="888"/>
    </location>
    <ligand>
        <name>Fe cation</name>
        <dbReference type="ChEBI" id="CHEBI:24875"/>
        <note>catalytic</note>
    </ligand>
</feature>
<gene>
    <name evidence="9" type="ORF">CONLIGDRAFT_608958</name>
</gene>
<dbReference type="InParanoid" id="A0A1J7J710"/>
<evidence type="ECO:0000256" key="7">
    <source>
        <dbReference type="SAM" id="MobiDB-lite"/>
    </source>
</evidence>
<organism evidence="9 10">
    <name type="scientific">Coniochaeta ligniaria NRRL 30616</name>
    <dbReference type="NCBI Taxonomy" id="1408157"/>
    <lineage>
        <taxon>Eukaryota</taxon>
        <taxon>Fungi</taxon>
        <taxon>Dikarya</taxon>
        <taxon>Ascomycota</taxon>
        <taxon>Pezizomycotina</taxon>
        <taxon>Sordariomycetes</taxon>
        <taxon>Sordariomycetidae</taxon>
        <taxon>Coniochaetales</taxon>
        <taxon>Coniochaetaceae</taxon>
        <taxon>Coniochaeta</taxon>
    </lineage>
</organism>
<feature type="binding site" evidence="6">
    <location>
        <position position="820"/>
    </location>
    <ligand>
        <name>Fe cation</name>
        <dbReference type="ChEBI" id="CHEBI:24875"/>
        <note>catalytic</note>
    </ligand>
</feature>
<evidence type="ECO:0000256" key="2">
    <source>
        <dbReference type="ARBA" id="ARBA00022723"/>
    </source>
</evidence>
<accession>A0A1J7J710</accession>
<protein>
    <recommendedName>
        <fullName evidence="8">Zn(2)-C6 fungal-type domain-containing protein</fullName>
    </recommendedName>
</protein>
<evidence type="ECO:0000256" key="4">
    <source>
        <dbReference type="ARBA" id="ARBA00023004"/>
    </source>
</evidence>
<feature type="binding site" evidence="6">
    <location>
        <position position="1105"/>
    </location>
    <ligand>
        <name>Fe cation</name>
        <dbReference type="ChEBI" id="CHEBI:24875"/>
        <note>catalytic</note>
    </ligand>
</feature>
<feature type="compositionally biased region" description="Polar residues" evidence="7">
    <location>
        <begin position="508"/>
        <end position="521"/>
    </location>
</feature>
<name>A0A1J7J710_9PEZI</name>
<evidence type="ECO:0000256" key="1">
    <source>
        <dbReference type="ARBA" id="ARBA00006787"/>
    </source>
</evidence>
<dbReference type="PANTHER" id="PTHR10543">
    <property type="entry name" value="BETA-CAROTENE DIOXYGENASE"/>
    <property type="match status" value="1"/>
</dbReference>
<dbReference type="Pfam" id="PF03055">
    <property type="entry name" value="RPE65"/>
    <property type="match status" value="1"/>
</dbReference>
<evidence type="ECO:0000256" key="3">
    <source>
        <dbReference type="ARBA" id="ARBA00023002"/>
    </source>
</evidence>
<evidence type="ECO:0000256" key="6">
    <source>
        <dbReference type="PIRSR" id="PIRSR604294-1"/>
    </source>
</evidence>
<evidence type="ECO:0000313" key="10">
    <source>
        <dbReference type="Proteomes" id="UP000182658"/>
    </source>
</evidence>
<evidence type="ECO:0000259" key="8">
    <source>
        <dbReference type="PROSITE" id="PS00463"/>
    </source>
</evidence>
<keyword evidence="3" id="KW-0560">Oxidoreductase</keyword>
<feature type="domain" description="Zn(2)-C6 fungal-type" evidence="8">
    <location>
        <begin position="30"/>
        <end position="62"/>
    </location>
</feature>
<keyword evidence="2 6" id="KW-0479">Metal-binding</keyword>
<feature type="region of interest" description="Disordered" evidence="7">
    <location>
        <begin position="73"/>
        <end position="92"/>
    </location>
</feature>
<dbReference type="InterPro" id="IPR001138">
    <property type="entry name" value="Zn2Cys6_DnaBD"/>
</dbReference>
<dbReference type="AlphaFoldDB" id="A0A1J7J710"/>
<keyword evidence="4 6" id="KW-0408">Iron</keyword>
<feature type="compositionally biased region" description="Basic and acidic residues" evidence="7">
    <location>
        <begin position="268"/>
        <end position="282"/>
    </location>
</feature>
<comment type="cofactor">
    <cofactor evidence="6">
        <name>Fe(2+)</name>
        <dbReference type="ChEBI" id="CHEBI:29033"/>
    </cofactor>
    <text evidence="6">Binds 1 Fe(2+) ion per subunit.</text>
</comment>
<dbReference type="GO" id="GO:0010436">
    <property type="term" value="F:carotenoid dioxygenase activity"/>
    <property type="evidence" value="ECO:0007669"/>
    <property type="project" value="TreeGrafter"/>
</dbReference>
<feature type="compositionally biased region" description="Low complexity" evidence="7">
    <location>
        <begin position="233"/>
        <end position="249"/>
    </location>
</feature>
<keyword evidence="10" id="KW-1185">Reference proteome</keyword>
<dbReference type="EMBL" id="KV875093">
    <property type="protein sequence ID" value="OIW35582.1"/>
    <property type="molecule type" value="Genomic_DNA"/>
</dbReference>
<dbReference type="InterPro" id="IPR004294">
    <property type="entry name" value="Carotenoid_Oase"/>
</dbReference>
<dbReference type="STRING" id="1408157.A0A1J7J710"/>
<evidence type="ECO:0000256" key="5">
    <source>
        <dbReference type="ARBA" id="ARBA00023242"/>
    </source>
</evidence>
<feature type="binding site" evidence="6">
    <location>
        <position position="771"/>
    </location>
    <ligand>
        <name>Fe cation</name>
        <dbReference type="ChEBI" id="CHEBI:24875"/>
        <note>catalytic</note>
    </ligand>
</feature>
<dbReference type="CDD" id="cd00067">
    <property type="entry name" value="GAL4"/>
    <property type="match status" value="1"/>
</dbReference>
<comment type="similarity">
    <text evidence="1">Belongs to the carotenoid oxygenase family.</text>
</comment>
<feature type="region of interest" description="Disordered" evidence="7">
    <location>
        <begin position="508"/>
        <end position="557"/>
    </location>
</feature>
<keyword evidence="5" id="KW-0539">Nucleus</keyword>
<dbReference type="PROSITE" id="PS00463">
    <property type="entry name" value="ZN2_CY6_FUNGAL_1"/>
    <property type="match status" value="1"/>
</dbReference>
<dbReference type="GO" id="GO:0000981">
    <property type="term" value="F:DNA-binding transcription factor activity, RNA polymerase II-specific"/>
    <property type="evidence" value="ECO:0007669"/>
    <property type="project" value="InterPro"/>
</dbReference>
<dbReference type="Proteomes" id="UP000182658">
    <property type="component" value="Unassembled WGS sequence"/>
</dbReference>